<comment type="subcellular location">
    <subcellularLocation>
        <location evidence="1">Cell membrane</location>
        <topology evidence="1">Multi-pass membrane protein</topology>
    </subcellularLocation>
</comment>
<evidence type="ECO:0000256" key="6">
    <source>
        <dbReference type="ARBA" id="ARBA00022989"/>
    </source>
</evidence>
<evidence type="ECO:0000256" key="7">
    <source>
        <dbReference type="ARBA" id="ARBA00023122"/>
    </source>
</evidence>
<evidence type="ECO:0000256" key="11">
    <source>
        <dbReference type="SAM" id="Phobius"/>
    </source>
</evidence>
<dbReference type="RefSeq" id="WP_063515346.1">
    <property type="nucleotide sequence ID" value="NZ_CAUFDJ010000010.1"/>
</dbReference>
<comment type="similarity">
    <text evidence="2">Belongs to the UPF0053 family.</text>
</comment>
<dbReference type="FunFam" id="3.10.580.10:FF:000002">
    <property type="entry name" value="Magnesium/cobalt efflux protein CorC"/>
    <property type="match status" value="1"/>
</dbReference>
<dbReference type="InterPro" id="IPR000644">
    <property type="entry name" value="CBS_dom"/>
</dbReference>
<dbReference type="InterPro" id="IPR016169">
    <property type="entry name" value="FAD-bd_PCMH_sub2"/>
</dbReference>
<evidence type="ECO:0000313" key="14">
    <source>
        <dbReference type="EMBL" id="MEE6714505.1"/>
    </source>
</evidence>
<evidence type="ECO:0000256" key="8">
    <source>
        <dbReference type="ARBA" id="ARBA00023136"/>
    </source>
</evidence>
<gene>
    <name evidence="15" type="ORF">D1010_04870</name>
    <name evidence="14" type="ORF">PS435_01425</name>
</gene>
<evidence type="ECO:0000256" key="3">
    <source>
        <dbReference type="ARBA" id="ARBA00022475"/>
    </source>
</evidence>
<dbReference type="PROSITE" id="PS51371">
    <property type="entry name" value="CBS"/>
    <property type="match status" value="1"/>
</dbReference>
<accession>A0A5P8M3D3</accession>
<evidence type="ECO:0000259" key="13">
    <source>
        <dbReference type="PROSITE" id="PS51846"/>
    </source>
</evidence>
<dbReference type="InterPro" id="IPR051676">
    <property type="entry name" value="UPF0053_domain"/>
</dbReference>
<dbReference type="InterPro" id="IPR005170">
    <property type="entry name" value="Transptr-assoc_dom"/>
</dbReference>
<evidence type="ECO:0000313" key="16">
    <source>
        <dbReference type="Proteomes" id="UP000326779"/>
    </source>
</evidence>
<keyword evidence="6 10" id="KW-1133">Transmembrane helix</keyword>
<dbReference type="GO" id="GO:0050660">
    <property type="term" value="F:flavin adenine dinucleotide binding"/>
    <property type="evidence" value="ECO:0007669"/>
    <property type="project" value="InterPro"/>
</dbReference>
<dbReference type="Gene3D" id="3.10.580.10">
    <property type="entry name" value="CBS-domain"/>
    <property type="match status" value="1"/>
</dbReference>
<keyword evidence="5" id="KW-0677">Repeat</keyword>
<dbReference type="Pfam" id="PF03471">
    <property type="entry name" value="CorC_HlyC"/>
    <property type="match status" value="1"/>
</dbReference>
<dbReference type="SUPFAM" id="SSF54631">
    <property type="entry name" value="CBS-domain pair"/>
    <property type="match status" value="1"/>
</dbReference>
<dbReference type="InterPro" id="IPR036318">
    <property type="entry name" value="FAD-bd_PCMH-like_sf"/>
</dbReference>
<dbReference type="CDD" id="cd04590">
    <property type="entry name" value="CBS_pair_CorC_HlyC_assoc"/>
    <property type="match status" value="1"/>
</dbReference>
<keyword evidence="3" id="KW-1003">Cell membrane</keyword>
<dbReference type="KEGG" id="lhb:D1010_04870"/>
<keyword evidence="8 10" id="KW-0472">Membrane</keyword>
<sequence>MSGDPGSTSLGGQIILIVILTAVNAIFAAAEMAIVSVNRPRIEAEAKDGDKKAAKLLLVMNNSSQFLATIQVAITFAGFLSSASAATSMASRLAPVFGDVAWGEEASTVIITLALSYISLVFGELFPKQVALANPEGVAKATVGIVKFTSTFTKPFVWLLSASTNILTKLTGQKVKREEDNMTREEMLQVIETSRKTGLIRPDEYQMLEGIITFNDKMAREVMVPRTDAFMIDIQDNDQENIDDILSQPFSRVPVYRGDKDEVVGIVHIKRLLKRARAVGFDHLQIADVMSEPLFVPETITIDELLREMQKTQQQMAILLDEYGGVVGLATIEDLLEEIVGDIDDESDHVTTLYHKVNDYEFVVSGKMTITDFNDEFGLDLSADDVDTIAGYVVTELGSIPTNGHPMTLDIGYGLQLVTGHMDGSRLETVYLRLPQRSAAAVAAQEEAKTNDPQHMSVNAG</sequence>
<dbReference type="Pfam" id="PF00571">
    <property type="entry name" value="CBS"/>
    <property type="match status" value="2"/>
</dbReference>
<evidence type="ECO:0000256" key="10">
    <source>
        <dbReference type="PROSITE-ProRule" id="PRU01193"/>
    </source>
</evidence>
<dbReference type="EMBL" id="CP045143">
    <property type="protein sequence ID" value="QFR22827.1"/>
    <property type="molecule type" value="Genomic_DNA"/>
</dbReference>
<feature type="domain" description="CNNM transmembrane" evidence="13">
    <location>
        <begin position="6"/>
        <end position="204"/>
    </location>
</feature>
<dbReference type="SUPFAM" id="SSF56176">
    <property type="entry name" value="FAD-binding/transporter-associated domain-like"/>
    <property type="match status" value="1"/>
</dbReference>
<feature type="domain" description="CBS" evidence="12">
    <location>
        <begin position="289"/>
        <end position="346"/>
    </location>
</feature>
<keyword evidence="17" id="KW-1185">Reference proteome</keyword>
<dbReference type="Proteomes" id="UP001330016">
    <property type="component" value="Unassembled WGS sequence"/>
</dbReference>
<dbReference type="InterPro" id="IPR044751">
    <property type="entry name" value="Ion_transp-like_CBS"/>
</dbReference>
<evidence type="ECO:0000256" key="2">
    <source>
        <dbReference type="ARBA" id="ARBA00006337"/>
    </source>
</evidence>
<keyword evidence="7 9" id="KW-0129">CBS domain</keyword>
<feature type="transmembrane region" description="Helical" evidence="11">
    <location>
        <begin position="66"/>
        <end position="86"/>
    </location>
</feature>
<feature type="transmembrane region" description="Helical" evidence="11">
    <location>
        <begin position="12"/>
        <end position="37"/>
    </location>
</feature>
<reference evidence="15 16" key="1">
    <citation type="submission" date="2019-10" db="EMBL/GenBank/DDBJ databases">
        <title>The completed genome of Lactobacillus harbinensis M1.</title>
        <authorList>
            <person name="Zheng Y."/>
        </authorList>
    </citation>
    <scope>NUCLEOTIDE SEQUENCE [LARGE SCALE GENOMIC DNA]</scope>
    <source>
        <strain evidence="15 16">M1</strain>
    </source>
</reference>
<dbReference type="InterPro" id="IPR046342">
    <property type="entry name" value="CBS_dom_sf"/>
</dbReference>
<reference evidence="14 17" key="2">
    <citation type="submission" date="2023-02" db="EMBL/GenBank/DDBJ databases">
        <title>The predominant lactic acid bacteria and yeasts involved in the spontaneous fermentation of millet during the production of the traditional porridge Hausa koko in Ghana.</title>
        <authorList>
            <person name="Atter A."/>
            <person name="Diaz M."/>
        </authorList>
    </citation>
    <scope>NUCLEOTIDE SEQUENCE [LARGE SCALE GENOMIC DNA]</scope>
    <source>
        <strain evidence="14 17">FI11640</strain>
    </source>
</reference>
<dbReference type="Proteomes" id="UP000326779">
    <property type="component" value="Chromosome"/>
</dbReference>
<dbReference type="Gene3D" id="3.30.465.10">
    <property type="match status" value="1"/>
</dbReference>
<evidence type="ECO:0000259" key="12">
    <source>
        <dbReference type="PROSITE" id="PS51371"/>
    </source>
</evidence>
<dbReference type="PANTHER" id="PTHR43099">
    <property type="entry name" value="UPF0053 PROTEIN YRKA"/>
    <property type="match status" value="1"/>
</dbReference>
<dbReference type="AlphaFoldDB" id="A0A5P8M3D3"/>
<dbReference type="Pfam" id="PF01595">
    <property type="entry name" value="CNNM"/>
    <property type="match status" value="1"/>
</dbReference>
<evidence type="ECO:0000256" key="5">
    <source>
        <dbReference type="ARBA" id="ARBA00022737"/>
    </source>
</evidence>
<dbReference type="GO" id="GO:0005886">
    <property type="term" value="C:plasma membrane"/>
    <property type="evidence" value="ECO:0007669"/>
    <property type="project" value="UniProtKB-SubCell"/>
</dbReference>
<evidence type="ECO:0000256" key="9">
    <source>
        <dbReference type="PROSITE-ProRule" id="PRU00703"/>
    </source>
</evidence>
<organism evidence="15 16">
    <name type="scientific">Schleiferilactobacillus harbinensis</name>
    <dbReference type="NCBI Taxonomy" id="304207"/>
    <lineage>
        <taxon>Bacteria</taxon>
        <taxon>Bacillati</taxon>
        <taxon>Bacillota</taxon>
        <taxon>Bacilli</taxon>
        <taxon>Lactobacillales</taxon>
        <taxon>Lactobacillaceae</taxon>
        <taxon>Schleiferilactobacillus</taxon>
    </lineage>
</organism>
<proteinExistence type="inferred from homology"/>
<evidence type="ECO:0000313" key="17">
    <source>
        <dbReference type="Proteomes" id="UP001330016"/>
    </source>
</evidence>
<name>A0A5P8M3D3_9LACO</name>
<dbReference type="EMBL" id="JAQSGK010000002">
    <property type="protein sequence ID" value="MEE6714505.1"/>
    <property type="molecule type" value="Genomic_DNA"/>
</dbReference>
<evidence type="ECO:0000256" key="1">
    <source>
        <dbReference type="ARBA" id="ARBA00004651"/>
    </source>
</evidence>
<dbReference type="InterPro" id="IPR002550">
    <property type="entry name" value="CNNM"/>
</dbReference>
<dbReference type="PROSITE" id="PS51846">
    <property type="entry name" value="CNNM"/>
    <property type="match status" value="1"/>
</dbReference>
<evidence type="ECO:0000313" key="15">
    <source>
        <dbReference type="EMBL" id="QFR22827.1"/>
    </source>
</evidence>
<evidence type="ECO:0000256" key="4">
    <source>
        <dbReference type="ARBA" id="ARBA00022692"/>
    </source>
</evidence>
<protein>
    <submittedName>
        <fullName evidence="15">DUF21 domain-containing protein</fullName>
    </submittedName>
    <submittedName>
        <fullName evidence="14">Hemolysin family protein</fullName>
    </submittedName>
</protein>
<keyword evidence="4 10" id="KW-0812">Transmembrane</keyword>
<dbReference type="SMART" id="SM01091">
    <property type="entry name" value="CorC_HlyC"/>
    <property type="match status" value="1"/>
</dbReference>
<dbReference type="PANTHER" id="PTHR43099:SF4">
    <property type="entry name" value="INTEGRAL MEMBRANE PROTEIN"/>
    <property type="match status" value="1"/>
</dbReference>